<sequence>MLAVLCSFFYSLDLLKVDVEGALERVLAGARQTLARARPLLAVESLGPRPPTEGVLGDLQYRCEEVIKAHRSRSPRVRHHTELGSPDAGAGTGPGGSGCEPCGAPAVLAEGPRGGLALPAGRA</sequence>
<reference evidence="2" key="1">
    <citation type="submission" date="2023-10" db="EMBL/GenBank/DDBJ databases">
        <authorList>
            <person name="Chen Y."/>
            <person name="Shah S."/>
            <person name="Dougan E. K."/>
            <person name="Thang M."/>
            <person name="Chan C."/>
        </authorList>
    </citation>
    <scope>NUCLEOTIDE SEQUENCE [LARGE SCALE GENOMIC DNA]</scope>
</reference>
<keyword evidence="3" id="KW-1185">Reference proteome</keyword>
<protein>
    <recommendedName>
        <fullName evidence="4">Methyltransferase FkbM domain-containing protein</fullName>
    </recommendedName>
</protein>
<gene>
    <name evidence="2" type="ORF">PCOR1329_LOCUS58427</name>
</gene>
<evidence type="ECO:0008006" key="4">
    <source>
        <dbReference type="Google" id="ProtNLM"/>
    </source>
</evidence>
<evidence type="ECO:0000256" key="1">
    <source>
        <dbReference type="SAM" id="MobiDB-lite"/>
    </source>
</evidence>
<proteinExistence type="predicted"/>
<dbReference type="EMBL" id="CAUYUJ010017246">
    <property type="protein sequence ID" value="CAK0873135.1"/>
    <property type="molecule type" value="Genomic_DNA"/>
</dbReference>
<organism evidence="2 3">
    <name type="scientific">Prorocentrum cordatum</name>
    <dbReference type="NCBI Taxonomy" id="2364126"/>
    <lineage>
        <taxon>Eukaryota</taxon>
        <taxon>Sar</taxon>
        <taxon>Alveolata</taxon>
        <taxon>Dinophyceae</taxon>
        <taxon>Prorocentrales</taxon>
        <taxon>Prorocentraceae</taxon>
        <taxon>Prorocentrum</taxon>
    </lineage>
</organism>
<feature type="region of interest" description="Disordered" evidence="1">
    <location>
        <begin position="72"/>
        <end position="104"/>
    </location>
</feature>
<dbReference type="Proteomes" id="UP001189429">
    <property type="component" value="Unassembled WGS sequence"/>
</dbReference>
<dbReference type="Gene3D" id="3.40.50.150">
    <property type="entry name" value="Vaccinia Virus protein VP39"/>
    <property type="match status" value="1"/>
</dbReference>
<comment type="caution">
    <text evidence="2">The sequence shown here is derived from an EMBL/GenBank/DDBJ whole genome shotgun (WGS) entry which is preliminary data.</text>
</comment>
<evidence type="ECO:0000313" key="3">
    <source>
        <dbReference type="Proteomes" id="UP001189429"/>
    </source>
</evidence>
<dbReference type="SUPFAM" id="SSF53335">
    <property type="entry name" value="S-adenosyl-L-methionine-dependent methyltransferases"/>
    <property type="match status" value="1"/>
</dbReference>
<accession>A0ABN9VIR7</accession>
<name>A0ABN9VIR7_9DINO</name>
<dbReference type="InterPro" id="IPR029063">
    <property type="entry name" value="SAM-dependent_MTases_sf"/>
</dbReference>
<evidence type="ECO:0000313" key="2">
    <source>
        <dbReference type="EMBL" id="CAK0873135.1"/>
    </source>
</evidence>